<comment type="similarity">
    <text evidence="4">Belongs to the ABC transporter superfamily. Macrolide exporter (TC 3.A.1.122) family.</text>
</comment>
<dbReference type="SUPFAM" id="SSF52540">
    <property type="entry name" value="P-loop containing nucleoside triphosphate hydrolases"/>
    <property type="match status" value="1"/>
</dbReference>
<sequence length="234" mass="25366">MKKEVLNIKQIYKSFAAGQVKTPVLNGVCFSVCEGEYVAISGPSGCGKSTLLNILGLLDTPDSGEYYIDGLLVSDMNANERAAVRSRRIGFVFQAFNLIDEESVLDNVALPLKYRGDNLKQRQRRALECLDKVGLSDKAALFPNQLSGGQQQRVSIARALAADSGIMLVDEPTGNLDSNNGDAVMALLSELNRQGTTICLVTHDPRYAQMADRQINLLDGKVVIETAVNIECVA</sequence>
<dbReference type="InterPro" id="IPR015854">
    <property type="entry name" value="ABC_transpr_LolD-like"/>
</dbReference>
<dbReference type="AlphaFoldDB" id="B0TQF1"/>
<dbReference type="InterPro" id="IPR017911">
    <property type="entry name" value="MacB-like_ATP-bd"/>
</dbReference>
<dbReference type="GO" id="GO:0022857">
    <property type="term" value="F:transmembrane transporter activity"/>
    <property type="evidence" value="ECO:0007669"/>
    <property type="project" value="UniProtKB-ARBA"/>
</dbReference>
<dbReference type="RefSeq" id="WP_012279335.1">
    <property type="nucleotide sequence ID" value="NC_010334.1"/>
</dbReference>
<dbReference type="InterPro" id="IPR017871">
    <property type="entry name" value="ABC_transporter-like_CS"/>
</dbReference>
<evidence type="ECO:0000256" key="4">
    <source>
        <dbReference type="ARBA" id="ARBA00038388"/>
    </source>
</evidence>
<protein>
    <submittedName>
        <fullName evidence="6">ABC transporter related</fullName>
    </submittedName>
</protein>
<evidence type="ECO:0000259" key="5">
    <source>
        <dbReference type="PROSITE" id="PS50893"/>
    </source>
</evidence>
<keyword evidence="1" id="KW-0813">Transport</keyword>
<keyword evidence="2" id="KW-0547">Nucleotide-binding</keyword>
<dbReference type="eggNOG" id="COG1136">
    <property type="taxonomic scope" value="Bacteria"/>
</dbReference>
<gene>
    <name evidence="6" type="ordered locus">Shal_4291</name>
</gene>
<dbReference type="PROSITE" id="PS50893">
    <property type="entry name" value="ABC_TRANSPORTER_2"/>
    <property type="match status" value="1"/>
</dbReference>
<evidence type="ECO:0000256" key="3">
    <source>
        <dbReference type="ARBA" id="ARBA00022840"/>
    </source>
</evidence>
<evidence type="ECO:0000313" key="6">
    <source>
        <dbReference type="EMBL" id="ABZ78831.1"/>
    </source>
</evidence>
<dbReference type="PANTHER" id="PTHR24220:SF648">
    <property type="entry name" value="ABC TRANSPORTER ATP-BINDING PROTEIN YTRE"/>
    <property type="match status" value="1"/>
</dbReference>
<dbReference type="Proteomes" id="UP000001317">
    <property type="component" value="Chromosome"/>
</dbReference>
<dbReference type="GO" id="GO:0005886">
    <property type="term" value="C:plasma membrane"/>
    <property type="evidence" value="ECO:0007669"/>
    <property type="project" value="TreeGrafter"/>
</dbReference>
<dbReference type="CDD" id="cd03255">
    <property type="entry name" value="ABC_MJ0796_LolCDE_FtsE"/>
    <property type="match status" value="1"/>
</dbReference>
<evidence type="ECO:0000256" key="2">
    <source>
        <dbReference type="ARBA" id="ARBA00022741"/>
    </source>
</evidence>
<dbReference type="Gene3D" id="3.40.50.300">
    <property type="entry name" value="P-loop containing nucleotide triphosphate hydrolases"/>
    <property type="match status" value="1"/>
</dbReference>
<name>B0TQF1_SHEHH</name>
<dbReference type="GO" id="GO:0005524">
    <property type="term" value="F:ATP binding"/>
    <property type="evidence" value="ECO:0007669"/>
    <property type="project" value="UniProtKB-KW"/>
</dbReference>
<evidence type="ECO:0000313" key="7">
    <source>
        <dbReference type="Proteomes" id="UP000001317"/>
    </source>
</evidence>
<dbReference type="InterPro" id="IPR027417">
    <property type="entry name" value="P-loop_NTPase"/>
</dbReference>
<dbReference type="PROSITE" id="PS00211">
    <property type="entry name" value="ABC_TRANSPORTER_1"/>
    <property type="match status" value="1"/>
</dbReference>
<keyword evidence="7" id="KW-1185">Reference proteome</keyword>
<dbReference type="GO" id="GO:1902495">
    <property type="term" value="C:transmembrane transporter complex"/>
    <property type="evidence" value="ECO:0007669"/>
    <property type="project" value="UniProtKB-ARBA"/>
</dbReference>
<accession>B0TQF1</accession>
<dbReference type="PANTHER" id="PTHR24220">
    <property type="entry name" value="IMPORT ATP-BINDING PROTEIN"/>
    <property type="match status" value="1"/>
</dbReference>
<feature type="domain" description="ABC transporter" evidence="5">
    <location>
        <begin position="6"/>
        <end position="230"/>
    </location>
</feature>
<dbReference type="InterPro" id="IPR003439">
    <property type="entry name" value="ABC_transporter-like_ATP-bd"/>
</dbReference>
<dbReference type="GO" id="GO:0016887">
    <property type="term" value="F:ATP hydrolysis activity"/>
    <property type="evidence" value="ECO:0007669"/>
    <property type="project" value="InterPro"/>
</dbReference>
<dbReference type="FunFam" id="3.40.50.300:FF:000032">
    <property type="entry name" value="Export ABC transporter ATP-binding protein"/>
    <property type="match status" value="1"/>
</dbReference>
<evidence type="ECO:0000256" key="1">
    <source>
        <dbReference type="ARBA" id="ARBA00022448"/>
    </source>
</evidence>
<keyword evidence="3" id="KW-0067">ATP-binding</keyword>
<dbReference type="InterPro" id="IPR003593">
    <property type="entry name" value="AAA+_ATPase"/>
</dbReference>
<dbReference type="KEGG" id="shl:Shal_4291"/>
<dbReference type="Pfam" id="PF00005">
    <property type="entry name" value="ABC_tran"/>
    <property type="match status" value="1"/>
</dbReference>
<dbReference type="OrthoDB" id="6224429at2"/>
<dbReference type="SMART" id="SM00382">
    <property type="entry name" value="AAA"/>
    <property type="match status" value="1"/>
</dbReference>
<dbReference type="HOGENOM" id="CLU_000604_1_22_6"/>
<dbReference type="STRING" id="458817.Shal_4291"/>
<organism evidence="6 7">
    <name type="scientific">Shewanella halifaxensis (strain HAW-EB4)</name>
    <dbReference type="NCBI Taxonomy" id="458817"/>
    <lineage>
        <taxon>Bacteria</taxon>
        <taxon>Pseudomonadati</taxon>
        <taxon>Pseudomonadota</taxon>
        <taxon>Gammaproteobacteria</taxon>
        <taxon>Alteromonadales</taxon>
        <taxon>Shewanellaceae</taxon>
        <taxon>Shewanella</taxon>
    </lineage>
</organism>
<reference evidence="6" key="1">
    <citation type="submission" date="2008-01" db="EMBL/GenBank/DDBJ databases">
        <title>Complete sequence of Shewanella halifaxensis HAW-EB4.</title>
        <authorList>
            <consortium name="US DOE Joint Genome Institute"/>
            <person name="Copeland A."/>
            <person name="Lucas S."/>
            <person name="Lapidus A."/>
            <person name="Glavina del Rio T."/>
            <person name="Dalin E."/>
            <person name="Tice H."/>
            <person name="Bruce D."/>
            <person name="Goodwin L."/>
            <person name="Pitluck S."/>
            <person name="Sims D."/>
            <person name="Brettin T."/>
            <person name="Detter J.C."/>
            <person name="Han C."/>
            <person name="Kuske C.R."/>
            <person name="Schmutz J."/>
            <person name="Larimer F."/>
            <person name="Land M."/>
            <person name="Hauser L."/>
            <person name="Kyrpides N."/>
            <person name="Kim E."/>
            <person name="Zhao J.-S."/>
            <person name="Richardson P."/>
        </authorList>
    </citation>
    <scope>NUCLEOTIDE SEQUENCE [LARGE SCALE GENOMIC DNA]</scope>
    <source>
        <strain evidence="6">HAW-EB4</strain>
    </source>
</reference>
<proteinExistence type="inferred from homology"/>
<dbReference type="EMBL" id="CP000931">
    <property type="protein sequence ID" value="ABZ78831.1"/>
    <property type="molecule type" value="Genomic_DNA"/>
</dbReference>